<feature type="region of interest" description="Disordered" evidence="1">
    <location>
        <begin position="1095"/>
        <end position="1133"/>
    </location>
</feature>
<feature type="region of interest" description="Disordered" evidence="1">
    <location>
        <begin position="243"/>
        <end position="272"/>
    </location>
</feature>
<feature type="region of interest" description="Disordered" evidence="1">
    <location>
        <begin position="145"/>
        <end position="180"/>
    </location>
</feature>
<evidence type="ECO:0000256" key="1">
    <source>
        <dbReference type="SAM" id="MobiDB-lite"/>
    </source>
</evidence>
<feature type="region of interest" description="Disordered" evidence="1">
    <location>
        <begin position="1151"/>
        <end position="1172"/>
    </location>
</feature>
<feature type="region of interest" description="Disordered" evidence="1">
    <location>
        <begin position="301"/>
        <end position="364"/>
    </location>
</feature>
<feature type="compositionally biased region" description="Basic and acidic residues" evidence="1">
    <location>
        <begin position="458"/>
        <end position="471"/>
    </location>
</feature>
<comment type="caution">
    <text evidence="2">The sequence shown here is derived from an EMBL/GenBank/DDBJ whole genome shotgun (WGS) entry which is preliminary data.</text>
</comment>
<reference evidence="2 3" key="1">
    <citation type="submission" date="2019-07" db="EMBL/GenBank/DDBJ databases">
        <title>Genomes of Cafeteria roenbergensis.</title>
        <authorList>
            <person name="Fischer M.G."/>
            <person name="Hackl T."/>
            <person name="Roman M."/>
        </authorList>
    </citation>
    <scope>NUCLEOTIDE SEQUENCE [LARGE SCALE GENOMIC DNA]</scope>
    <source>
        <strain evidence="2 3">Cflag</strain>
    </source>
</reference>
<gene>
    <name evidence="2" type="ORF">FNF31_02615</name>
</gene>
<name>A0A5A8DIV6_CAFRO</name>
<feature type="compositionally biased region" description="Low complexity" evidence="1">
    <location>
        <begin position="477"/>
        <end position="494"/>
    </location>
</feature>
<feature type="region of interest" description="Disordered" evidence="1">
    <location>
        <begin position="455"/>
        <end position="552"/>
    </location>
</feature>
<organism evidence="2 3">
    <name type="scientific">Cafeteria roenbergensis</name>
    <name type="common">Marine flagellate</name>
    <dbReference type="NCBI Taxonomy" id="33653"/>
    <lineage>
        <taxon>Eukaryota</taxon>
        <taxon>Sar</taxon>
        <taxon>Stramenopiles</taxon>
        <taxon>Bigyra</taxon>
        <taxon>Opalozoa</taxon>
        <taxon>Bicosoecida</taxon>
        <taxon>Cafeteriaceae</taxon>
        <taxon>Cafeteria</taxon>
    </lineage>
</organism>
<evidence type="ECO:0000313" key="2">
    <source>
        <dbReference type="EMBL" id="KAA0163761.1"/>
    </source>
</evidence>
<feature type="compositionally biased region" description="Acidic residues" evidence="1">
    <location>
        <begin position="244"/>
        <end position="257"/>
    </location>
</feature>
<feature type="compositionally biased region" description="Pro residues" evidence="1">
    <location>
        <begin position="335"/>
        <end position="344"/>
    </location>
</feature>
<accession>A0A5A8DIV6</accession>
<dbReference type="AlphaFoldDB" id="A0A5A8DIV6"/>
<protein>
    <submittedName>
        <fullName evidence="2">Uncharacterized protein</fullName>
    </submittedName>
</protein>
<feature type="compositionally biased region" description="Low complexity" evidence="1">
    <location>
        <begin position="316"/>
        <end position="334"/>
    </location>
</feature>
<dbReference type="EMBL" id="VLTM01000020">
    <property type="protein sequence ID" value="KAA0163761.1"/>
    <property type="molecule type" value="Genomic_DNA"/>
</dbReference>
<feature type="compositionally biased region" description="Gly residues" evidence="1">
    <location>
        <begin position="528"/>
        <end position="547"/>
    </location>
</feature>
<sequence>MFDSRPVKENPRARATEDAYRRVRAFAAGALALGALLAVAASRMGFDSQARDPVCMASHAPEEAPALNSTGPGGREAPLMELVLTARAVEDAPWAAVAGLRPFLVLHQEGALRLCVGVGGDYPRLEELRGRFSAAVQARKQRVQEWAQASGAQREQTAPGPATPAGLPAPASPFSDSTDDDDHAALAELALTMERLACDPRAPRRRFVFDLDCSGAVGRIGAGDEEGDPPTGAELEAALARLDEEPEADDEDADAESDQGRPLSPEELLRRRSDVHLARIASSGAAAPRGRRRQAHRGVTAFLKHQSTERQRLETRAAAAGAARPADGDAAAAPSPSPSPPSPPSGAEGEGGDPLGPSPADGRCRRLNPAAERYVLLPCGGAGSVTNILPALPWPFAGEVVSDAWDGATVAVRAFGRLGLSFALADVSDALERGTDPGDVVSLLYAEGALTDSAADADDLRSESAEPDSARRGASGGPTAASEAATASSSAVVGPGAGDGPDHRRRVSLGDGAPHKSEAFVRSAAAANGGGDGRPRSGGGGDGGGESGTESGSFGYEAATAALLSCPSSCPNNAGFANRVATALPTSEFPLVSAAPAFSDRWLGMEGQLLALPDVGFYSPLRSHGFVDVGRVAAECSSLEAGSVKALIRARMNGLVLLQHDLEDLTTYSLLGQELERAGVPGPRQPRDAEPSMALGWGALLNATPTSLRVSTSLTAGDFLLSAQTSPLLDPAQWRRAAATLSPSRANAKLGGFGAASAAGAGPAARAADAAAAAAMSLLPGASRLAMRRSALAELDLFGQARGWSAALCFTRQWGRRLLSAAAAGATGVVASGPWSPAATWPSSAGRGPGDAPGPSLLRNVSAAARGSASSDVAWAGRWSDMDPFQPSAANGFASVVASANMRLLRDLSMALPMSDAPLSPPSALSQVDVDALVVASARRAAAAAAGACNADAGAALLLASEAAWESMESAGGSAGGSAGSGAARSYFALRWAMLPNTNEQAWAALVRTPWKDLVQATGRGAQASRRLGAAADAVDPSCGRAFSASREDGARALVRSAAVTQLYQGTWACLLEASWWLRTARVVAMAQGEDALSSQLPLPQGLGGRAADGEEGDDGSADAPDEEEDAVGSCLTWPWPRGMAEARVPEERLQLPSQEARTGGVGPQAQRHRPTDRACAEASRLLSAARAAVGHWRKRFPELGRRWQITGPDPDLDARPLFWRDTEPMSPRSVAELLNGPLRWRWQALCRKASAETGRA</sequence>
<feature type="compositionally biased region" description="Low complexity" evidence="1">
    <location>
        <begin position="157"/>
        <end position="169"/>
    </location>
</feature>
<feature type="compositionally biased region" description="Acidic residues" evidence="1">
    <location>
        <begin position="1110"/>
        <end position="1127"/>
    </location>
</feature>
<dbReference type="Proteomes" id="UP000325113">
    <property type="component" value="Unassembled WGS sequence"/>
</dbReference>
<proteinExistence type="predicted"/>
<evidence type="ECO:0000313" key="3">
    <source>
        <dbReference type="Proteomes" id="UP000325113"/>
    </source>
</evidence>
<feature type="compositionally biased region" description="Basic and acidic residues" evidence="1">
    <location>
        <begin position="306"/>
        <end position="315"/>
    </location>
</feature>